<organism evidence="2 3">
    <name type="scientific">Daphnia magna</name>
    <dbReference type="NCBI Taxonomy" id="35525"/>
    <lineage>
        <taxon>Eukaryota</taxon>
        <taxon>Metazoa</taxon>
        <taxon>Ecdysozoa</taxon>
        <taxon>Arthropoda</taxon>
        <taxon>Crustacea</taxon>
        <taxon>Branchiopoda</taxon>
        <taxon>Diplostraca</taxon>
        <taxon>Cladocera</taxon>
        <taxon>Anomopoda</taxon>
        <taxon>Daphniidae</taxon>
        <taxon>Daphnia</taxon>
    </lineage>
</organism>
<evidence type="ECO:0000256" key="1">
    <source>
        <dbReference type="SAM" id="SignalP"/>
    </source>
</evidence>
<keyword evidence="3" id="KW-1185">Reference proteome</keyword>
<dbReference type="EMBL" id="JAOYFB010000001">
    <property type="protein sequence ID" value="KAK4002696.1"/>
    <property type="molecule type" value="Genomic_DNA"/>
</dbReference>
<feature type="signal peptide" evidence="1">
    <location>
        <begin position="1"/>
        <end position="18"/>
    </location>
</feature>
<accession>A0ABQ9YQ88</accession>
<reference evidence="2 3" key="1">
    <citation type="journal article" date="2023" name="Nucleic Acids Res.">
        <title>The hologenome of Daphnia magna reveals possible DNA methylation and microbiome-mediated evolution of the host genome.</title>
        <authorList>
            <person name="Chaturvedi A."/>
            <person name="Li X."/>
            <person name="Dhandapani V."/>
            <person name="Marshall H."/>
            <person name="Kissane S."/>
            <person name="Cuenca-Cambronero M."/>
            <person name="Asole G."/>
            <person name="Calvet F."/>
            <person name="Ruiz-Romero M."/>
            <person name="Marangio P."/>
            <person name="Guigo R."/>
            <person name="Rago D."/>
            <person name="Mirbahai L."/>
            <person name="Eastwood N."/>
            <person name="Colbourne J.K."/>
            <person name="Zhou J."/>
            <person name="Mallon E."/>
            <person name="Orsini L."/>
        </authorList>
    </citation>
    <scope>NUCLEOTIDE SEQUENCE [LARGE SCALE GENOMIC DNA]</scope>
    <source>
        <strain evidence="2">LRV0_1</strain>
    </source>
</reference>
<keyword evidence="1" id="KW-0732">Signal</keyword>
<proteinExistence type="predicted"/>
<feature type="chain" id="PRO_5045753263" description="Secreted protein" evidence="1">
    <location>
        <begin position="19"/>
        <end position="77"/>
    </location>
</feature>
<name>A0ABQ9YQ88_9CRUS</name>
<evidence type="ECO:0000313" key="3">
    <source>
        <dbReference type="Proteomes" id="UP001234178"/>
    </source>
</evidence>
<evidence type="ECO:0008006" key="4">
    <source>
        <dbReference type="Google" id="ProtNLM"/>
    </source>
</evidence>
<evidence type="ECO:0000313" key="2">
    <source>
        <dbReference type="EMBL" id="KAK4002696.1"/>
    </source>
</evidence>
<dbReference type="Proteomes" id="UP001234178">
    <property type="component" value="Unassembled WGS sequence"/>
</dbReference>
<comment type="caution">
    <text evidence="2">The sequence shown here is derived from an EMBL/GenBank/DDBJ whole genome shotgun (WGS) entry which is preliminary data.</text>
</comment>
<gene>
    <name evidence="2" type="ORF">OUZ56_004504</name>
</gene>
<protein>
    <recommendedName>
        <fullName evidence="4">Secreted protein</fullName>
    </recommendedName>
</protein>
<sequence length="77" mass="8722">MLVSLLLFFAVLISGCCGGRYRISSLWISYCLVLWTSRLSPRRRSIPAGHARLALSLLWPVRSLNNNLVMYPDLCNP</sequence>